<feature type="transmembrane region" description="Helical" evidence="6">
    <location>
        <begin position="152"/>
        <end position="171"/>
    </location>
</feature>
<evidence type="ECO:0000259" key="7">
    <source>
        <dbReference type="Pfam" id="PF01545"/>
    </source>
</evidence>
<gene>
    <name evidence="8" type="ORF">SDC9_102366</name>
</gene>
<keyword evidence="5 6" id="KW-0472">Membrane</keyword>
<name>A0A645AR64_9ZZZZ</name>
<feature type="transmembrane region" description="Helical" evidence="6">
    <location>
        <begin position="108"/>
        <end position="132"/>
    </location>
</feature>
<keyword evidence="3 6" id="KW-0812">Transmembrane</keyword>
<feature type="transmembrane region" description="Helical" evidence="6">
    <location>
        <begin position="74"/>
        <end position="96"/>
    </location>
</feature>
<keyword evidence="4 6" id="KW-1133">Transmembrane helix</keyword>
<dbReference type="Gene3D" id="1.20.1510.10">
    <property type="entry name" value="Cation efflux protein transmembrane domain"/>
    <property type="match status" value="1"/>
</dbReference>
<evidence type="ECO:0000256" key="2">
    <source>
        <dbReference type="ARBA" id="ARBA00022448"/>
    </source>
</evidence>
<evidence type="ECO:0000256" key="4">
    <source>
        <dbReference type="ARBA" id="ARBA00022989"/>
    </source>
</evidence>
<evidence type="ECO:0000256" key="6">
    <source>
        <dbReference type="SAM" id="Phobius"/>
    </source>
</evidence>
<dbReference type="AlphaFoldDB" id="A0A645AR64"/>
<dbReference type="EMBL" id="VSSQ01015331">
    <property type="protein sequence ID" value="MPM55569.1"/>
    <property type="molecule type" value="Genomic_DNA"/>
</dbReference>
<dbReference type="InterPro" id="IPR050291">
    <property type="entry name" value="CDF_Transporter"/>
</dbReference>
<feature type="transmembrane region" description="Helical" evidence="6">
    <location>
        <begin position="42"/>
        <end position="62"/>
    </location>
</feature>
<comment type="subcellular location">
    <subcellularLocation>
        <location evidence="1">Membrane</location>
        <topology evidence="1">Multi-pass membrane protein</topology>
    </subcellularLocation>
</comment>
<accession>A0A645AR64</accession>
<protein>
    <recommendedName>
        <fullName evidence="7">Cation efflux protein transmembrane domain-containing protein</fullName>
    </recommendedName>
</protein>
<organism evidence="8">
    <name type="scientific">bioreactor metagenome</name>
    <dbReference type="NCBI Taxonomy" id="1076179"/>
    <lineage>
        <taxon>unclassified sequences</taxon>
        <taxon>metagenomes</taxon>
        <taxon>ecological metagenomes</taxon>
    </lineage>
</organism>
<evidence type="ECO:0000256" key="5">
    <source>
        <dbReference type="ARBA" id="ARBA00023136"/>
    </source>
</evidence>
<dbReference type="GO" id="GO:0005886">
    <property type="term" value="C:plasma membrane"/>
    <property type="evidence" value="ECO:0007669"/>
    <property type="project" value="TreeGrafter"/>
</dbReference>
<evidence type="ECO:0000256" key="1">
    <source>
        <dbReference type="ARBA" id="ARBA00004141"/>
    </source>
</evidence>
<keyword evidence="2" id="KW-0813">Transport</keyword>
<evidence type="ECO:0000256" key="3">
    <source>
        <dbReference type="ARBA" id="ARBA00022692"/>
    </source>
</evidence>
<dbReference type="GO" id="GO:0015086">
    <property type="term" value="F:cadmium ion transmembrane transporter activity"/>
    <property type="evidence" value="ECO:0007669"/>
    <property type="project" value="TreeGrafter"/>
</dbReference>
<dbReference type="InterPro" id="IPR058533">
    <property type="entry name" value="Cation_efflux_TM"/>
</dbReference>
<feature type="transmembrane region" description="Helical" evidence="6">
    <location>
        <begin position="183"/>
        <end position="201"/>
    </location>
</feature>
<dbReference type="InterPro" id="IPR027469">
    <property type="entry name" value="Cation_efflux_TMD_sf"/>
</dbReference>
<proteinExistence type="predicted"/>
<dbReference type="Pfam" id="PF01545">
    <property type="entry name" value="Cation_efflux"/>
    <property type="match status" value="1"/>
</dbReference>
<dbReference type="SUPFAM" id="SSF161111">
    <property type="entry name" value="Cation efflux protein transmembrane domain-like"/>
    <property type="match status" value="1"/>
</dbReference>
<dbReference type="GO" id="GO:0006882">
    <property type="term" value="P:intracellular zinc ion homeostasis"/>
    <property type="evidence" value="ECO:0007669"/>
    <property type="project" value="TreeGrafter"/>
</dbReference>
<dbReference type="PANTHER" id="PTHR43840">
    <property type="entry name" value="MITOCHONDRIAL METAL TRANSPORTER 1-RELATED"/>
    <property type="match status" value="1"/>
</dbReference>
<evidence type="ECO:0000313" key="8">
    <source>
        <dbReference type="EMBL" id="MPM55569.1"/>
    </source>
</evidence>
<comment type="caution">
    <text evidence="8">The sequence shown here is derived from an EMBL/GenBank/DDBJ whole genome shotgun (WGS) entry which is preliminary data.</text>
</comment>
<dbReference type="GO" id="GO:0015093">
    <property type="term" value="F:ferrous iron transmembrane transporter activity"/>
    <property type="evidence" value="ECO:0007669"/>
    <property type="project" value="TreeGrafter"/>
</dbReference>
<reference evidence="8" key="1">
    <citation type="submission" date="2019-08" db="EMBL/GenBank/DDBJ databases">
        <authorList>
            <person name="Kucharzyk K."/>
            <person name="Murdoch R.W."/>
            <person name="Higgins S."/>
            <person name="Loffler F."/>
        </authorList>
    </citation>
    <scope>NUCLEOTIDE SEQUENCE</scope>
</reference>
<feature type="domain" description="Cation efflux protein transmembrane" evidence="7">
    <location>
        <begin position="13"/>
        <end position="196"/>
    </location>
</feature>
<dbReference type="PANTHER" id="PTHR43840:SF15">
    <property type="entry name" value="MITOCHONDRIAL METAL TRANSPORTER 1-RELATED"/>
    <property type="match status" value="1"/>
</dbReference>
<sequence>MSTKKQELQILRLTTLVCLGFGVLGLLASVWASSNSLLIDGLYSMIQSLFIIGSGKVVLLLFKKDDDRFPFGYGSFEPFFLTLRSLVLLTMMLVIGSNAAKSLAHGGYIISVSIALPVSALSLVVCFIIWMLLKTKARTLSSPLLRSESKAWMLDTLLSLASVIAILLVMVFSKGRLSSVSSYIDPALTLLFLLFLSPSLVKDIIQYSAELLGAAPSAQVQQALEKIVTRFVRSHHFLSSEVFASKRGRSLHVVIYIYLGEEHPLLELDAIRLEMTKALLSYCSWCDADIIFTVDDRWMDASSFLKLQKA</sequence>
<dbReference type="GO" id="GO:0015341">
    <property type="term" value="F:zinc efflux antiporter activity"/>
    <property type="evidence" value="ECO:0007669"/>
    <property type="project" value="TreeGrafter"/>
</dbReference>